<name>A0A4Y4C7U6_9CORY</name>
<feature type="region of interest" description="Disordered" evidence="1">
    <location>
        <begin position="100"/>
        <end position="190"/>
    </location>
</feature>
<reference evidence="2 3" key="1">
    <citation type="submission" date="2019-06" db="EMBL/GenBank/DDBJ databases">
        <title>Whole genome shotgun sequence of Corynebacterium variabile NBRC 15286.</title>
        <authorList>
            <person name="Hosoyama A."/>
            <person name="Uohara A."/>
            <person name="Ohji S."/>
            <person name="Ichikawa N."/>
        </authorList>
    </citation>
    <scope>NUCLEOTIDE SEQUENCE [LARGE SCALE GENOMIC DNA]</scope>
    <source>
        <strain evidence="2 3">NBRC 15286</strain>
    </source>
</reference>
<organism evidence="2 3">
    <name type="scientific">Corynebacterium variabile</name>
    <dbReference type="NCBI Taxonomy" id="1727"/>
    <lineage>
        <taxon>Bacteria</taxon>
        <taxon>Bacillati</taxon>
        <taxon>Actinomycetota</taxon>
        <taxon>Actinomycetes</taxon>
        <taxon>Mycobacteriales</taxon>
        <taxon>Corynebacteriaceae</taxon>
        <taxon>Corynebacterium</taxon>
    </lineage>
</organism>
<gene>
    <name evidence="2" type="ORF">CVA01_24210</name>
</gene>
<evidence type="ECO:0000313" key="2">
    <source>
        <dbReference type="EMBL" id="GEC87107.1"/>
    </source>
</evidence>
<feature type="region of interest" description="Disordered" evidence="1">
    <location>
        <begin position="253"/>
        <end position="282"/>
    </location>
</feature>
<feature type="compositionally biased region" description="Low complexity" evidence="1">
    <location>
        <begin position="169"/>
        <end position="190"/>
    </location>
</feature>
<evidence type="ECO:0008006" key="4">
    <source>
        <dbReference type="Google" id="ProtNLM"/>
    </source>
</evidence>
<evidence type="ECO:0000313" key="3">
    <source>
        <dbReference type="Proteomes" id="UP000319986"/>
    </source>
</evidence>
<accession>A0A4Y4C7U6</accession>
<dbReference type="Proteomes" id="UP000319986">
    <property type="component" value="Unassembled WGS sequence"/>
</dbReference>
<feature type="compositionally biased region" description="Basic and acidic residues" evidence="1">
    <location>
        <begin position="259"/>
        <end position="274"/>
    </location>
</feature>
<feature type="compositionally biased region" description="Low complexity" evidence="1">
    <location>
        <begin position="105"/>
        <end position="125"/>
    </location>
</feature>
<dbReference type="Pfam" id="PF13730">
    <property type="entry name" value="HTH_36"/>
    <property type="match status" value="1"/>
</dbReference>
<protein>
    <recommendedName>
        <fullName evidence="4">Helix-turn-helix domain-containing protein</fullName>
    </recommendedName>
</protein>
<evidence type="ECO:0000256" key="1">
    <source>
        <dbReference type="SAM" id="MobiDB-lite"/>
    </source>
</evidence>
<proteinExistence type="predicted"/>
<comment type="caution">
    <text evidence="2">The sequence shown here is derived from an EMBL/GenBank/DDBJ whole genome shotgun (WGS) entry which is preliminary data.</text>
</comment>
<dbReference type="AlphaFoldDB" id="A0A4Y4C7U6"/>
<dbReference type="EMBL" id="BJNT01000020">
    <property type="protein sequence ID" value="GEC87107.1"/>
    <property type="molecule type" value="Genomic_DNA"/>
</dbReference>
<sequence>MSIEAYAWVTHDAPPPGLAARAVLYALADYAGHDGRGAYPSSKTLAVKAAMDASNVRRCLRELEAGGWIRRGNPAVVAHLPKGQRPTVWELNLALRDPDRSVTVTDTPGHGDTPVTTTPVTVTGDPGHGDPRTPVTVTGDPGHGDPQTVIEPSVEPSLNRTPCSPPPGDATAGGHDGSGAAADPAPARKPAGYSEAFERWWSDYPRKDAKKDAYRAWTKAVKTITADELHARLLDRLPELNAREPRYRPMPATWLNGGRYDDPVKSPEPDRADSPDTDTGFAGAHRRLLAKLNGDTAPSPSHIDCERLDIEPKEINSWH</sequence>